<keyword evidence="2" id="KW-1133">Transmembrane helix</keyword>
<dbReference type="EMBL" id="KV943059">
    <property type="protein sequence ID" value="PIO27587.1"/>
    <property type="molecule type" value="Genomic_DNA"/>
</dbReference>
<keyword evidence="1" id="KW-0175">Coiled coil</keyword>
<dbReference type="PANTHER" id="PTHR15715">
    <property type="entry name" value="CENTROSOMAL PROTEIN OF 170 KDA"/>
    <property type="match status" value="1"/>
</dbReference>
<name>A0A2G9RI84_AQUCT</name>
<accession>A0A2G9RI84</accession>
<keyword evidence="3" id="KW-0732">Signal</keyword>
<reference evidence="5" key="1">
    <citation type="journal article" date="2017" name="Nat. Commun.">
        <title>The North American bullfrog draft genome provides insight into hormonal regulation of long noncoding RNA.</title>
        <authorList>
            <person name="Hammond S.A."/>
            <person name="Warren R.L."/>
            <person name="Vandervalk B.P."/>
            <person name="Kucuk E."/>
            <person name="Khan H."/>
            <person name="Gibb E.A."/>
            <person name="Pandoh P."/>
            <person name="Kirk H."/>
            <person name="Zhao Y."/>
            <person name="Jones M."/>
            <person name="Mungall A.J."/>
            <person name="Coope R."/>
            <person name="Pleasance S."/>
            <person name="Moore R.A."/>
            <person name="Holt R.A."/>
            <person name="Round J.M."/>
            <person name="Ohora S."/>
            <person name="Walle B.V."/>
            <person name="Veldhoen N."/>
            <person name="Helbing C.C."/>
            <person name="Birol I."/>
        </authorList>
    </citation>
    <scope>NUCLEOTIDE SEQUENCE [LARGE SCALE GENOMIC DNA]</scope>
</reference>
<organism evidence="4 5">
    <name type="scientific">Aquarana catesbeiana</name>
    <name type="common">American bullfrog</name>
    <name type="synonym">Rana catesbeiana</name>
    <dbReference type="NCBI Taxonomy" id="8400"/>
    <lineage>
        <taxon>Eukaryota</taxon>
        <taxon>Metazoa</taxon>
        <taxon>Chordata</taxon>
        <taxon>Craniata</taxon>
        <taxon>Vertebrata</taxon>
        <taxon>Euteleostomi</taxon>
        <taxon>Amphibia</taxon>
        <taxon>Batrachia</taxon>
        <taxon>Anura</taxon>
        <taxon>Neobatrachia</taxon>
        <taxon>Ranoidea</taxon>
        <taxon>Ranidae</taxon>
        <taxon>Aquarana</taxon>
    </lineage>
</organism>
<dbReference type="OrthoDB" id="8886722at2759"/>
<feature type="signal peptide" evidence="3">
    <location>
        <begin position="1"/>
        <end position="17"/>
    </location>
</feature>
<protein>
    <recommendedName>
        <fullName evidence="6">TRAF3-interacting JNK-activating modulator</fullName>
    </recommendedName>
</protein>
<keyword evidence="2" id="KW-0472">Membrane</keyword>
<dbReference type="AlphaFoldDB" id="A0A2G9RI84"/>
<dbReference type="InterPro" id="IPR051176">
    <property type="entry name" value="Cent_Immune-Sig_Mod"/>
</dbReference>
<feature type="coiled-coil region" evidence="1">
    <location>
        <begin position="135"/>
        <end position="211"/>
    </location>
</feature>
<evidence type="ECO:0000313" key="5">
    <source>
        <dbReference type="Proteomes" id="UP000228934"/>
    </source>
</evidence>
<dbReference type="Proteomes" id="UP000228934">
    <property type="component" value="Unassembled WGS sequence"/>
</dbReference>
<evidence type="ECO:0000256" key="1">
    <source>
        <dbReference type="SAM" id="Coils"/>
    </source>
</evidence>
<sequence>MALPLIGVCLHFNVLQAQLNEDKLKCKVANLENQLFFSCQNFPKTGIKKILMEMEENKQKYEQKAKESLQKLTDDKIAMGRRIQNTQMSLAVSTDECELWKEEYEKLKADWIELSSKHCELKNDMNVLQSKLKWVTNQDVQLQQLQNHLLTLQQERSELQACNEQLQEDCEIQKEQLSSLQARLQNAEQQKLQMQIQINSLQKGLSALEQRSSSNVTSKTEILHLRETPDGAVQNDRLQFIMEKLTSKEEECAGLKAEVDLITEEYKSCQRKLQQCREELKGNHRRKPKRRCSCWIPVLVIIFAAVTAYLFSPEMGHFPQ</sequence>
<dbReference type="PANTHER" id="PTHR15715:SF21">
    <property type="entry name" value="TRAF3-INTERACTING JNK-ACTIVATING MODULATOR"/>
    <property type="match status" value="1"/>
</dbReference>
<feature type="transmembrane region" description="Helical" evidence="2">
    <location>
        <begin position="295"/>
        <end position="312"/>
    </location>
</feature>
<feature type="coiled-coil region" evidence="1">
    <location>
        <begin position="238"/>
        <end position="279"/>
    </location>
</feature>
<evidence type="ECO:0008006" key="6">
    <source>
        <dbReference type="Google" id="ProtNLM"/>
    </source>
</evidence>
<gene>
    <name evidence="4" type="ORF">AB205_0220590</name>
</gene>
<feature type="chain" id="PRO_5013553715" description="TRAF3-interacting JNK-activating modulator" evidence="3">
    <location>
        <begin position="18"/>
        <end position="320"/>
    </location>
</feature>
<feature type="coiled-coil region" evidence="1">
    <location>
        <begin position="14"/>
        <end position="110"/>
    </location>
</feature>
<keyword evidence="5" id="KW-1185">Reference proteome</keyword>
<dbReference type="Gene3D" id="1.10.287.1490">
    <property type="match status" value="1"/>
</dbReference>
<evidence type="ECO:0000256" key="2">
    <source>
        <dbReference type="SAM" id="Phobius"/>
    </source>
</evidence>
<evidence type="ECO:0000256" key="3">
    <source>
        <dbReference type="SAM" id="SignalP"/>
    </source>
</evidence>
<evidence type="ECO:0000313" key="4">
    <source>
        <dbReference type="EMBL" id="PIO27587.1"/>
    </source>
</evidence>
<keyword evidence="2" id="KW-0812">Transmembrane</keyword>
<proteinExistence type="predicted"/>